<dbReference type="Gene3D" id="3.90.220.20">
    <property type="entry name" value="DNA methylase specificity domains"/>
    <property type="match status" value="1"/>
</dbReference>
<dbReference type="EMBL" id="JAAIRV010000030">
    <property type="protein sequence ID" value="NSI59364.1"/>
    <property type="molecule type" value="Genomic_DNA"/>
</dbReference>
<dbReference type="Pfam" id="PF01420">
    <property type="entry name" value="Methylase_S"/>
    <property type="match status" value="1"/>
</dbReference>
<comment type="caution">
    <text evidence="6">The sequence shown here is derived from an EMBL/GenBank/DDBJ whole genome shotgun (WGS) entry which is preliminary data.</text>
</comment>
<evidence type="ECO:0000313" key="7">
    <source>
        <dbReference type="Proteomes" id="UP001296580"/>
    </source>
</evidence>
<dbReference type="InterPro" id="IPR044946">
    <property type="entry name" value="Restrct_endonuc_typeI_TRD_sf"/>
</dbReference>
<evidence type="ECO:0000259" key="5">
    <source>
        <dbReference type="Pfam" id="PF01420"/>
    </source>
</evidence>
<keyword evidence="2" id="KW-0680">Restriction system</keyword>
<keyword evidence="6" id="KW-0540">Nuclease</keyword>
<dbReference type="GO" id="GO:0004519">
    <property type="term" value="F:endonuclease activity"/>
    <property type="evidence" value="ECO:0007669"/>
    <property type="project" value="UniProtKB-KW"/>
</dbReference>
<reference evidence="6" key="1">
    <citation type="journal article" date="2020" name="Cell Host Microbe">
        <title>Functional and Genomic Variation between Human-Derived Isolates of Lachnospiraceae Reveals Inter- and Intra-Species Diversity.</title>
        <authorList>
            <person name="Sorbara M.T."/>
            <person name="Littmann E.R."/>
            <person name="Fontana E."/>
            <person name="Moody T.U."/>
            <person name="Kohout C.E."/>
            <person name="Gjonbalaj M."/>
            <person name="Eaton V."/>
            <person name="Seok R."/>
            <person name="Leiner I.M."/>
            <person name="Pamer E.G."/>
        </authorList>
    </citation>
    <scope>NUCLEOTIDE SEQUENCE</scope>
    <source>
        <strain evidence="6">MSK.15.32</strain>
    </source>
</reference>
<reference evidence="6" key="2">
    <citation type="submission" date="2020-02" db="EMBL/GenBank/DDBJ databases">
        <authorList>
            <person name="Littmann E."/>
            <person name="Sorbara M."/>
        </authorList>
    </citation>
    <scope>NUCLEOTIDE SEQUENCE</scope>
    <source>
        <strain evidence="6">MSK.15.32</strain>
    </source>
</reference>
<dbReference type="Proteomes" id="UP001296580">
    <property type="component" value="Unassembled WGS sequence"/>
</dbReference>
<organism evidence="6 7">
    <name type="scientific">Mediterraneibacter gnavus</name>
    <name type="common">Ruminococcus gnavus</name>
    <dbReference type="NCBI Taxonomy" id="33038"/>
    <lineage>
        <taxon>Bacteria</taxon>
        <taxon>Bacillati</taxon>
        <taxon>Bacillota</taxon>
        <taxon>Clostridia</taxon>
        <taxon>Lachnospirales</taxon>
        <taxon>Lachnospiraceae</taxon>
        <taxon>Mediterraneibacter</taxon>
    </lineage>
</organism>
<dbReference type="GO" id="GO:0003677">
    <property type="term" value="F:DNA binding"/>
    <property type="evidence" value="ECO:0007669"/>
    <property type="project" value="UniProtKB-KW"/>
</dbReference>
<name>A0AAJ3FFT9_MEDGN</name>
<accession>A0AAJ3FFT9</accession>
<evidence type="ECO:0000256" key="2">
    <source>
        <dbReference type="ARBA" id="ARBA00022747"/>
    </source>
</evidence>
<dbReference type="InterPro" id="IPR000055">
    <property type="entry name" value="Restrct_endonuc_typeI_TRD"/>
</dbReference>
<comment type="similarity">
    <text evidence="1">Belongs to the type-I restriction system S methylase family.</text>
</comment>
<feature type="domain" description="Type I restriction modification DNA specificity" evidence="5">
    <location>
        <begin position="110"/>
        <end position="192"/>
    </location>
</feature>
<dbReference type="RefSeq" id="WP_173878042.1">
    <property type="nucleotide sequence ID" value="NZ_JAAIMR010000029.1"/>
</dbReference>
<keyword evidence="6" id="KW-0255">Endonuclease</keyword>
<evidence type="ECO:0000256" key="1">
    <source>
        <dbReference type="ARBA" id="ARBA00010923"/>
    </source>
</evidence>
<keyword evidence="3" id="KW-0238">DNA-binding</keyword>
<dbReference type="AlphaFoldDB" id="A0AAJ3FFT9"/>
<evidence type="ECO:0000256" key="4">
    <source>
        <dbReference type="ARBA" id="ARBA00038652"/>
    </source>
</evidence>
<dbReference type="InterPro" id="IPR051212">
    <property type="entry name" value="Type-I_RE_S_subunit"/>
</dbReference>
<keyword evidence="6" id="KW-0378">Hydrolase</keyword>
<evidence type="ECO:0000256" key="3">
    <source>
        <dbReference type="ARBA" id="ARBA00023125"/>
    </source>
</evidence>
<proteinExistence type="inferred from homology"/>
<comment type="subunit">
    <text evidence="4">The methyltransferase is composed of M and S polypeptides.</text>
</comment>
<sequence>MTFSYYEKIGDKIENIDDEIPFDLPDSWSWCRGYSCFEGVKSTKPQGEFFDYIDIDAIDNRLHRIKASKHLLVSDAPSRANREVKIGSVLFSLVRPYLENIALVEEKHSHCIASTGFYVCNSNGVFLPEFMFYLMISGYVVGGLNRYMKGDNSPSINKDNIEGWLYPIPPIEEQKKIFTKLQTVFAMIESVEKGLN</sequence>
<dbReference type="SUPFAM" id="SSF116734">
    <property type="entry name" value="DNA methylase specificity domain"/>
    <property type="match status" value="1"/>
</dbReference>
<dbReference type="GO" id="GO:0009307">
    <property type="term" value="P:DNA restriction-modification system"/>
    <property type="evidence" value="ECO:0007669"/>
    <property type="project" value="UniProtKB-KW"/>
</dbReference>
<dbReference type="PANTHER" id="PTHR43140:SF1">
    <property type="entry name" value="TYPE I RESTRICTION ENZYME ECOKI SPECIFICITY SUBUNIT"/>
    <property type="match status" value="1"/>
</dbReference>
<gene>
    <name evidence="6" type="ORF">G4993_13280</name>
</gene>
<dbReference type="PANTHER" id="PTHR43140">
    <property type="entry name" value="TYPE-1 RESTRICTION ENZYME ECOKI SPECIFICITY PROTEIN"/>
    <property type="match status" value="1"/>
</dbReference>
<evidence type="ECO:0000313" key="6">
    <source>
        <dbReference type="EMBL" id="NSI59364.1"/>
    </source>
</evidence>
<protein>
    <submittedName>
        <fullName evidence="6">Restriction endonuclease subunit S</fullName>
    </submittedName>
</protein>